<gene>
    <name evidence="2" type="ORF">CR513_18337</name>
</gene>
<evidence type="ECO:0000313" key="2">
    <source>
        <dbReference type="EMBL" id="RDX98706.1"/>
    </source>
</evidence>
<proteinExistence type="predicted"/>
<sequence>MWKKFTHLPFSYGVKHNWKKQSIFWRLSYWKTHLLCHNINVIHIERNVFMNVFDTVMNINELELKDIGRVKLFKPKAAYALTKYQRVAICKWVKELKLPDGYASNLGKLHGIKSHNCHVFIQWLLPIAFNLLPKHIWNPFVELSHFFRELTSTTLNVEKLTIMEGNIPMLLCKLEQIFPPSFFDSMGASSNSSIV</sequence>
<dbReference type="PANTHER" id="PTHR48258:SF4">
    <property type="entry name" value="DUF4216 DOMAIN-CONTAINING PROTEIN"/>
    <property type="match status" value="1"/>
</dbReference>
<dbReference type="InterPro" id="IPR025452">
    <property type="entry name" value="DUF4218"/>
</dbReference>
<evidence type="ECO:0000313" key="3">
    <source>
        <dbReference type="Proteomes" id="UP000257109"/>
    </source>
</evidence>
<comment type="caution">
    <text evidence="2">The sequence shown here is derived from an EMBL/GenBank/DDBJ whole genome shotgun (WGS) entry which is preliminary data.</text>
</comment>
<dbReference type="OrthoDB" id="1424466at2759"/>
<dbReference type="PANTHER" id="PTHR48258">
    <property type="entry name" value="DUF4218 DOMAIN-CONTAINING PROTEIN-RELATED"/>
    <property type="match status" value="1"/>
</dbReference>
<organism evidence="2 3">
    <name type="scientific">Mucuna pruriens</name>
    <name type="common">Velvet bean</name>
    <name type="synonym">Dolichos pruriens</name>
    <dbReference type="NCBI Taxonomy" id="157652"/>
    <lineage>
        <taxon>Eukaryota</taxon>
        <taxon>Viridiplantae</taxon>
        <taxon>Streptophyta</taxon>
        <taxon>Embryophyta</taxon>
        <taxon>Tracheophyta</taxon>
        <taxon>Spermatophyta</taxon>
        <taxon>Magnoliopsida</taxon>
        <taxon>eudicotyledons</taxon>
        <taxon>Gunneridae</taxon>
        <taxon>Pentapetalae</taxon>
        <taxon>rosids</taxon>
        <taxon>fabids</taxon>
        <taxon>Fabales</taxon>
        <taxon>Fabaceae</taxon>
        <taxon>Papilionoideae</taxon>
        <taxon>50 kb inversion clade</taxon>
        <taxon>NPAAA clade</taxon>
        <taxon>indigoferoid/millettioid clade</taxon>
        <taxon>Phaseoleae</taxon>
        <taxon>Mucuna</taxon>
    </lineage>
</organism>
<protein>
    <recommendedName>
        <fullName evidence="1">DUF4218 domain-containing protein</fullName>
    </recommendedName>
</protein>
<feature type="domain" description="DUF4218" evidence="1">
    <location>
        <begin position="150"/>
        <end position="186"/>
    </location>
</feature>
<evidence type="ECO:0000259" key="1">
    <source>
        <dbReference type="Pfam" id="PF13960"/>
    </source>
</evidence>
<feature type="non-terminal residue" evidence="2">
    <location>
        <position position="195"/>
    </location>
</feature>
<dbReference type="AlphaFoldDB" id="A0A371H7K4"/>
<accession>A0A371H7K4</accession>
<name>A0A371H7K4_MUCPR</name>
<dbReference type="Pfam" id="PF13960">
    <property type="entry name" value="DUF4218"/>
    <property type="match status" value="1"/>
</dbReference>
<keyword evidence="3" id="KW-1185">Reference proteome</keyword>
<reference evidence="2" key="1">
    <citation type="submission" date="2018-05" db="EMBL/GenBank/DDBJ databases">
        <title>Draft genome of Mucuna pruriens seed.</title>
        <authorList>
            <person name="Nnadi N.E."/>
            <person name="Vos R."/>
            <person name="Hasami M.H."/>
            <person name="Devisetty U.K."/>
            <person name="Aguiy J.C."/>
        </authorList>
    </citation>
    <scope>NUCLEOTIDE SEQUENCE [LARGE SCALE GENOMIC DNA]</scope>
    <source>
        <strain evidence="2">JCA_2017</strain>
    </source>
</reference>
<dbReference type="EMBL" id="QJKJ01003394">
    <property type="protein sequence ID" value="RDX98706.1"/>
    <property type="molecule type" value="Genomic_DNA"/>
</dbReference>
<dbReference type="Proteomes" id="UP000257109">
    <property type="component" value="Unassembled WGS sequence"/>
</dbReference>